<feature type="region of interest" description="Disordered" evidence="1">
    <location>
        <begin position="125"/>
        <end position="145"/>
    </location>
</feature>
<reference evidence="3" key="2">
    <citation type="submission" date="2013-12" db="EMBL/GenBank/DDBJ databases">
        <authorList>
            <person name="Yu Y."/>
            <person name="Lee S."/>
            <person name="de Baynast K."/>
            <person name="Wissotski M."/>
            <person name="Liu L."/>
            <person name="Talag J."/>
            <person name="Goicoechea J."/>
            <person name="Angelova A."/>
            <person name="Jetty R."/>
            <person name="Kudrna D."/>
            <person name="Golser W."/>
            <person name="Rivera L."/>
            <person name="Zhang J."/>
            <person name="Wing R."/>
        </authorList>
    </citation>
    <scope>NUCLEOTIDE SEQUENCE</scope>
</reference>
<proteinExistence type="predicted"/>
<keyword evidence="3" id="KW-1185">Reference proteome</keyword>
<reference evidence="2" key="3">
    <citation type="submission" date="2015-04" db="UniProtKB">
        <authorList>
            <consortium name="EnsemblPlants"/>
        </authorList>
    </citation>
    <scope>IDENTIFICATION</scope>
</reference>
<name>A0A0D9WAM0_9ORYZ</name>
<protein>
    <submittedName>
        <fullName evidence="2">Uncharacterized protein</fullName>
    </submittedName>
</protein>
<organism evidence="2 3">
    <name type="scientific">Leersia perrieri</name>
    <dbReference type="NCBI Taxonomy" id="77586"/>
    <lineage>
        <taxon>Eukaryota</taxon>
        <taxon>Viridiplantae</taxon>
        <taxon>Streptophyta</taxon>
        <taxon>Embryophyta</taxon>
        <taxon>Tracheophyta</taxon>
        <taxon>Spermatophyta</taxon>
        <taxon>Magnoliopsida</taxon>
        <taxon>Liliopsida</taxon>
        <taxon>Poales</taxon>
        <taxon>Poaceae</taxon>
        <taxon>BOP clade</taxon>
        <taxon>Oryzoideae</taxon>
        <taxon>Oryzeae</taxon>
        <taxon>Oryzinae</taxon>
        <taxon>Leersia</taxon>
    </lineage>
</organism>
<dbReference type="Gramene" id="LPERR04G23700.1">
    <property type="protein sequence ID" value="LPERR04G23700.1"/>
    <property type="gene ID" value="LPERR04G23700"/>
</dbReference>
<sequence length="145" mass="16739">MERDDLPTEAEAAGIAFQVQEPWFNVKKQTKEKKKFWKKKKFWNKKQAFAGGAQLWRRQLTITEGDQQRENLKRKSIVGNLPRSAKRLKTEARKKYDIAKEHATSKFMKLVSKLPSVNCKGTSVLHQSVKRPQDVPTVKGTTEVD</sequence>
<accession>A0A0D9WAM0</accession>
<dbReference type="HOGENOM" id="CLU_1789678_0_0_1"/>
<dbReference type="AlphaFoldDB" id="A0A0D9WAM0"/>
<dbReference type="EnsemblPlants" id="LPERR04G23700.1">
    <property type="protein sequence ID" value="LPERR04G23700.1"/>
    <property type="gene ID" value="LPERR04G23700"/>
</dbReference>
<dbReference type="Proteomes" id="UP000032180">
    <property type="component" value="Chromosome 4"/>
</dbReference>
<reference evidence="2 3" key="1">
    <citation type="submission" date="2012-08" db="EMBL/GenBank/DDBJ databases">
        <title>Oryza genome evolution.</title>
        <authorList>
            <person name="Wing R.A."/>
        </authorList>
    </citation>
    <scope>NUCLEOTIDE SEQUENCE</scope>
</reference>
<evidence type="ECO:0000313" key="3">
    <source>
        <dbReference type="Proteomes" id="UP000032180"/>
    </source>
</evidence>
<evidence type="ECO:0000256" key="1">
    <source>
        <dbReference type="SAM" id="MobiDB-lite"/>
    </source>
</evidence>
<evidence type="ECO:0000313" key="2">
    <source>
        <dbReference type="EnsemblPlants" id="LPERR04G23700.1"/>
    </source>
</evidence>